<gene>
    <name evidence="1" type="ORF">Pme01_14530</name>
</gene>
<organism evidence="1 2">
    <name type="scientific">Planosporangium mesophilum</name>
    <dbReference type="NCBI Taxonomy" id="689768"/>
    <lineage>
        <taxon>Bacteria</taxon>
        <taxon>Bacillati</taxon>
        <taxon>Actinomycetota</taxon>
        <taxon>Actinomycetes</taxon>
        <taxon>Micromonosporales</taxon>
        <taxon>Micromonosporaceae</taxon>
        <taxon>Planosporangium</taxon>
    </lineage>
</organism>
<dbReference type="EMBL" id="BOON01000014">
    <property type="protein sequence ID" value="GII21856.1"/>
    <property type="molecule type" value="Genomic_DNA"/>
</dbReference>
<protein>
    <submittedName>
        <fullName evidence="1">Uncharacterized protein</fullName>
    </submittedName>
</protein>
<keyword evidence="2" id="KW-1185">Reference proteome</keyword>
<dbReference type="RefSeq" id="WP_168117260.1">
    <property type="nucleotide sequence ID" value="NZ_BOON01000014.1"/>
</dbReference>
<comment type="caution">
    <text evidence="1">The sequence shown here is derived from an EMBL/GenBank/DDBJ whole genome shotgun (WGS) entry which is preliminary data.</text>
</comment>
<name>A0A8J3TA97_9ACTN</name>
<dbReference type="Proteomes" id="UP000599074">
    <property type="component" value="Unassembled WGS sequence"/>
</dbReference>
<sequence>MEQKIPAVTLDRVSLSPYQAQVAQRLQYVVAQVVTSHAGSPEQEVAKILTERLRGLGVNPNPREVHQIAESIAKMPQWPKEK</sequence>
<dbReference type="AlphaFoldDB" id="A0A8J3TA97"/>
<accession>A0A8J3TA97</accession>
<evidence type="ECO:0000313" key="2">
    <source>
        <dbReference type="Proteomes" id="UP000599074"/>
    </source>
</evidence>
<evidence type="ECO:0000313" key="1">
    <source>
        <dbReference type="EMBL" id="GII21856.1"/>
    </source>
</evidence>
<reference evidence="1" key="1">
    <citation type="submission" date="2021-01" db="EMBL/GenBank/DDBJ databases">
        <title>Whole genome shotgun sequence of Planosporangium mesophilum NBRC 109066.</title>
        <authorList>
            <person name="Komaki H."/>
            <person name="Tamura T."/>
        </authorList>
    </citation>
    <scope>NUCLEOTIDE SEQUENCE</scope>
    <source>
        <strain evidence="1">NBRC 109066</strain>
    </source>
</reference>
<proteinExistence type="predicted"/>